<gene>
    <name evidence="2" type="ORF">PP2015_2257</name>
</gene>
<name>A0A0S2K474_9GAMM</name>
<dbReference type="EMBL" id="CP013187">
    <property type="protein sequence ID" value="ALO42754.1"/>
    <property type="molecule type" value="Genomic_DNA"/>
</dbReference>
<accession>A0A0S2K474</accession>
<dbReference type="STRING" id="161398.PP2015_2257"/>
<evidence type="ECO:0000256" key="1">
    <source>
        <dbReference type="SAM" id="SignalP"/>
    </source>
</evidence>
<dbReference type="RefSeq" id="WP_058030460.1">
    <property type="nucleotide sequence ID" value="NZ_CP013187.1"/>
</dbReference>
<proteinExistence type="predicted"/>
<evidence type="ECO:0000313" key="2">
    <source>
        <dbReference type="EMBL" id="ALO42754.1"/>
    </source>
</evidence>
<keyword evidence="3" id="KW-1185">Reference proteome</keyword>
<evidence type="ECO:0000313" key="3">
    <source>
        <dbReference type="Proteomes" id="UP000061457"/>
    </source>
</evidence>
<feature type="signal peptide" evidence="1">
    <location>
        <begin position="1"/>
        <end position="19"/>
    </location>
</feature>
<dbReference type="PATRIC" id="fig|161398.10.peg.2297"/>
<dbReference type="KEGG" id="pphe:PP2015_2257"/>
<feature type="chain" id="PRO_5006601088" evidence="1">
    <location>
        <begin position="20"/>
        <end position="117"/>
    </location>
</feature>
<reference evidence="2 3" key="1">
    <citation type="submission" date="2015-11" db="EMBL/GenBank/DDBJ databases">
        <authorList>
            <person name="Zhang Y."/>
            <person name="Guo Z."/>
        </authorList>
    </citation>
    <scope>NUCLEOTIDE SEQUENCE [LARGE SCALE GENOMIC DNA]</scope>
    <source>
        <strain evidence="2 3">KCTC 12086</strain>
    </source>
</reference>
<dbReference type="OrthoDB" id="9804336at2"/>
<dbReference type="Proteomes" id="UP000061457">
    <property type="component" value="Chromosome I"/>
</dbReference>
<keyword evidence="1" id="KW-0732">Signal</keyword>
<dbReference type="AlphaFoldDB" id="A0A0S2K474"/>
<sequence>MKYKLLMLLGMAISNPSIASTYQGVITGIGVGPHYDALCSGATSCAVIMVESSHTKAECNSDSWSFVFDASTDTGKNTLSLALAAEMSKQIVVIGGTGLCTIQGSIEDLKYLYHKNW</sequence>
<organism evidence="2 3">
    <name type="scientific">Pseudoalteromonas phenolica</name>
    <dbReference type="NCBI Taxonomy" id="161398"/>
    <lineage>
        <taxon>Bacteria</taxon>
        <taxon>Pseudomonadati</taxon>
        <taxon>Pseudomonadota</taxon>
        <taxon>Gammaproteobacteria</taxon>
        <taxon>Alteromonadales</taxon>
        <taxon>Pseudoalteromonadaceae</taxon>
        <taxon>Pseudoalteromonas</taxon>
    </lineage>
</organism>
<protein>
    <submittedName>
        <fullName evidence="2">Uncharacterized protein</fullName>
    </submittedName>
</protein>